<dbReference type="Gene3D" id="3.40.30.10">
    <property type="entry name" value="Glutaredoxin"/>
    <property type="match status" value="1"/>
</dbReference>
<dbReference type="PANTHER" id="PTHR44051">
    <property type="entry name" value="GLUTATHIONE S-TRANSFERASE-RELATED"/>
    <property type="match status" value="1"/>
</dbReference>
<dbReference type="InterPro" id="IPR010987">
    <property type="entry name" value="Glutathione-S-Trfase_C-like"/>
</dbReference>
<dbReference type="PANTHER" id="PTHR44051:SF8">
    <property type="entry name" value="GLUTATHIONE S-TRANSFERASE GSTA"/>
    <property type="match status" value="1"/>
</dbReference>
<dbReference type="Pfam" id="PF00043">
    <property type="entry name" value="GST_C"/>
    <property type="match status" value="1"/>
</dbReference>
<dbReference type="Pfam" id="PF13409">
    <property type="entry name" value="GST_N_2"/>
    <property type="match status" value="1"/>
</dbReference>
<dbReference type="PROSITE" id="PS50404">
    <property type="entry name" value="GST_NTER"/>
    <property type="match status" value="1"/>
</dbReference>
<dbReference type="SUPFAM" id="SSF47616">
    <property type="entry name" value="GST C-terminal domain-like"/>
    <property type="match status" value="1"/>
</dbReference>
<dbReference type="Gene3D" id="1.20.1050.10">
    <property type="match status" value="1"/>
</dbReference>
<evidence type="ECO:0000259" key="2">
    <source>
        <dbReference type="PROSITE" id="PS50405"/>
    </source>
</evidence>
<dbReference type="AlphaFoldDB" id="A0A0D6QAL8"/>
<dbReference type="InterPro" id="IPR036249">
    <property type="entry name" value="Thioredoxin-like_sf"/>
</dbReference>
<sequence>MKLYYTPGACSLAAHIILNETGLPHTLERVDLKAKTTASGADYLKINPRGAVPALEIAPGEVLTQNVAVLTYIGLQAGNVAMHPSPDSVAFFRLLEAIGFCEDVHGAFGALFAPGLPDVTRDHLLNTLIPRRLGQVEAMLAVCGNGHLLPEGFTQADALMAVILSWAAPLQVDLSAYPRACALRDAVFARPAAQKARSEEGLD</sequence>
<organism evidence="3 4">
    <name type="scientific">Komagataeibacter xylinus NBRC 13693</name>
    <dbReference type="NCBI Taxonomy" id="1234668"/>
    <lineage>
        <taxon>Bacteria</taxon>
        <taxon>Pseudomonadati</taxon>
        <taxon>Pseudomonadota</taxon>
        <taxon>Alphaproteobacteria</taxon>
        <taxon>Acetobacterales</taxon>
        <taxon>Acetobacteraceae</taxon>
        <taxon>Komagataeibacter</taxon>
    </lineage>
</organism>
<name>A0A0D6QAL8_KOMXY</name>
<evidence type="ECO:0000313" key="3">
    <source>
        <dbReference type="EMBL" id="GAO00465.1"/>
    </source>
</evidence>
<dbReference type="InterPro" id="IPR004045">
    <property type="entry name" value="Glutathione_S-Trfase_N"/>
</dbReference>
<dbReference type="EMBL" id="BANJ01000048">
    <property type="protein sequence ID" value="GAO00465.1"/>
    <property type="molecule type" value="Genomic_DNA"/>
</dbReference>
<dbReference type="RefSeq" id="WP_048856781.1">
    <property type="nucleotide sequence ID" value="NZ_BANJ01000048.1"/>
</dbReference>
<dbReference type="Proteomes" id="UP000032683">
    <property type="component" value="Unassembled WGS sequence"/>
</dbReference>
<protein>
    <submittedName>
        <fullName evidence="3">Glutathione S-transferase</fullName>
    </submittedName>
</protein>
<feature type="domain" description="GST N-terminal" evidence="1">
    <location>
        <begin position="1"/>
        <end position="81"/>
    </location>
</feature>
<feature type="domain" description="GST C-terminal" evidence="2">
    <location>
        <begin position="87"/>
        <end position="203"/>
    </location>
</feature>
<accession>A0A0D6QAL8</accession>
<dbReference type="CDD" id="cd03057">
    <property type="entry name" value="GST_N_Beta"/>
    <property type="match status" value="1"/>
</dbReference>
<dbReference type="InterPro" id="IPR004046">
    <property type="entry name" value="GST_C"/>
</dbReference>
<dbReference type="GO" id="GO:0016740">
    <property type="term" value="F:transferase activity"/>
    <property type="evidence" value="ECO:0007669"/>
    <property type="project" value="UniProtKB-KW"/>
</dbReference>
<evidence type="ECO:0000313" key="4">
    <source>
        <dbReference type="Proteomes" id="UP000032683"/>
    </source>
</evidence>
<keyword evidence="3" id="KW-0808">Transferase</keyword>
<dbReference type="PROSITE" id="PS50405">
    <property type="entry name" value="GST_CTER"/>
    <property type="match status" value="1"/>
</dbReference>
<gene>
    <name evidence="3" type="ORF">Gxy13693_048_035</name>
</gene>
<dbReference type="SUPFAM" id="SSF52833">
    <property type="entry name" value="Thioredoxin-like"/>
    <property type="match status" value="1"/>
</dbReference>
<proteinExistence type="predicted"/>
<dbReference type="InterPro" id="IPR036282">
    <property type="entry name" value="Glutathione-S-Trfase_C_sf"/>
</dbReference>
<comment type="caution">
    <text evidence="3">The sequence shown here is derived from an EMBL/GenBank/DDBJ whole genome shotgun (WGS) entry which is preliminary data.</text>
</comment>
<evidence type="ECO:0000259" key="1">
    <source>
        <dbReference type="PROSITE" id="PS50404"/>
    </source>
</evidence>
<reference evidence="3 4" key="1">
    <citation type="submission" date="2012-11" db="EMBL/GenBank/DDBJ databases">
        <title>Whole genome sequence of Gluconacetobacter xylinus NBRC 13693.</title>
        <authorList>
            <person name="Azuma Y."/>
            <person name="Higashiura N."/>
            <person name="Hirakawa H."/>
            <person name="Matsushita K."/>
        </authorList>
    </citation>
    <scope>NUCLEOTIDE SEQUENCE [LARGE SCALE GENOMIC DNA]</scope>
    <source>
        <strain evidence="3 4">NBRC 13693</strain>
    </source>
</reference>